<evidence type="ECO:0000313" key="2">
    <source>
        <dbReference type="EMBL" id="MPN03699.1"/>
    </source>
</evidence>
<sequence length="217" mass="24226">MARGNFGKKHSGKQPHRHADQRSGRGAINRSQDKGKDTEFGLGCGGCPHFAGQKIEYPDLMNGRDAADDHVHSDQCDTGNGKHPTKKEQRIHQAFYKLLCFHSVPPIREVPRGQFGPGEFRGLRGRWPFILQCLFRDRYRASVGDDVRGIFAEGEVKECLRGIAEGRALFQHEDERALDFVSAVQYRRFAGCNTLDLDGLDGVVYRRQAGVADCVGV</sequence>
<evidence type="ECO:0000256" key="1">
    <source>
        <dbReference type="SAM" id="MobiDB-lite"/>
    </source>
</evidence>
<name>A0A645ERC7_9ZZZZ</name>
<organism evidence="2">
    <name type="scientific">bioreactor metagenome</name>
    <dbReference type="NCBI Taxonomy" id="1076179"/>
    <lineage>
        <taxon>unclassified sequences</taxon>
        <taxon>metagenomes</taxon>
        <taxon>ecological metagenomes</taxon>
    </lineage>
</organism>
<feature type="region of interest" description="Disordered" evidence="1">
    <location>
        <begin position="61"/>
        <end position="87"/>
    </location>
</feature>
<dbReference type="AlphaFoldDB" id="A0A645ERC7"/>
<gene>
    <name evidence="2" type="ORF">SDC9_150931</name>
</gene>
<proteinExistence type="predicted"/>
<accession>A0A645ERC7</accession>
<protein>
    <submittedName>
        <fullName evidence="2">Uncharacterized protein</fullName>
    </submittedName>
</protein>
<dbReference type="EMBL" id="VSSQ01049627">
    <property type="protein sequence ID" value="MPN03699.1"/>
    <property type="molecule type" value="Genomic_DNA"/>
</dbReference>
<reference evidence="2" key="1">
    <citation type="submission" date="2019-08" db="EMBL/GenBank/DDBJ databases">
        <authorList>
            <person name="Kucharzyk K."/>
            <person name="Murdoch R.W."/>
            <person name="Higgins S."/>
            <person name="Loffler F."/>
        </authorList>
    </citation>
    <scope>NUCLEOTIDE SEQUENCE</scope>
</reference>
<feature type="compositionally biased region" description="Basic and acidic residues" evidence="1">
    <location>
        <begin position="65"/>
        <end position="75"/>
    </location>
</feature>
<feature type="compositionally biased region" description="Basic residues" evidence="1">
    <location>
        <begin position="1"/>
        <end position="16"/>
    </location>
</feature>
<feature type="region of interest" description="Disordered" evidence="1">
    <location>
        <begin position="1"/>
        <end position="35"/>
    </location>
</feature>
<comment type="caution">
    <text evidence="2">The sequence shown here is derived from an EMBL/GenBank/DDBJ whole genome shotgun (WGS) entry which is preliminary data.</text>
</comment>